<feature type="compositionally biased region" description="Polar residues" evidence="2">
    <location>
        <begin position="1"/>
        <end position="10"/>
    </location>
</feature>
<reference evidence="3 4" key="1">
    <citation type="journal article" date="2020" name="Nature">
        <title>Six reference-quality genomes reveal evolution of bat adaptations.</title>
        <authorList>
            <person name="Jebb D."/>
            <person name="Huang Z."/>
            <person name="Pippel M."/>
            <person name="Hughes G.M."/>
            <person name="Lavrichenko K."/>
            <person name="Devanna P."/>
            <person name="Winkler S."/>
            <person name="Jermiin L.S."/>
            <person name="Skirmuntt E.C."/>
            <person name="Katzourakis A."/>
            <person name="Burkitt-Gray L."/>
            <person name="Ray D.A."/>
            <person name="Sullivan K.A.M."/>
            <person name="Roscito J.G."/>
            <person name="Kirilenko B.M."/>
            <person name="Davalos L.M."/>
            <person name="Corthals A.P."/>
            <person name="Power M.L."/>
            <person name="Jones G."/>
            <person name="Ransome R.D."/>
            <person name="Dechmann D.K.N."/>
            <person name="Locatelli A.G."/>
            <person name="Puechmaille S.J."/>
            <person name="Fedrigo O."/>
            <person name="Jarvis E.D."/>
            <person name="Hiller M."/>
            <person name="Vernes S.C."/>
            <person name="Myers E.W."/>
            <person name="Teeling E.C."/>
        </authorList>
    </citation>
    <scope>NUCLEOTIDE SEQUENCE [LARGE SCALE GENOMIC DNA]</scope>
    <source>
        <strain evidence="3">Bat1K_MPI-CBG_1</strain>
    </source>
</reference>
<feature type="compositionally biased region" description="Low complexity" evidence="2">
    <location>
        <begin position="396"/>
        <end position="407"/>
    </location>
</feature>
<dbReference type="GO" id="GO:1902017">
    <property type="term" value="P:regulation of cilium assembly"/>
    <property type="evidence" value="ECO:0007669"/>
    <property type="project" value="InterPro"/>
</dbReference>
<dbReference type="GO" id="GO:0051299">
    <property type="term" value="P:centrosome separation"/>
    <property type="evidence" value="ECO:0007669"/>
    <property type="project" value="TreeGrafter"/>
</dbReference>
<comment type="caution">
    <text evidence="3">The sequence shown here is derived from an EMBL/GenBank/DDBJ whole genome shotgun (WGS) entry which is preliminary data.</text>
</comment>
<gene>
    <name evidence="3" type="ORF">HJG60_003077</name>
</gene>
<feature type="region of interest" description="Disordered" evidence="2">
    <location>
        <begin position="116"/>
        <end position="161"/>
    </location>
</feature>
<dbReference type="Proteomes" id="UP000664940">
    <property type="component" value="Unassembled WGS sequence"/>
</dbReference>
<feature type="coiled-coil region" evidence="1">
    <location>
        <begin position="201"/>
        <end position="228"/>
    </location>
</feature>
<feature type="compositionally biased region" description="Pro residues" evidence="2">
    <location>
        <begin position="578"/>
        <end position="593"/>
    </location>
</feature>
<evidence type="ECO:0000313" key="4">
    <source>
        <dbReference type="Proteomes" id="UP000664940"/>
    </source>
</evidence>
<evidence type="ECO:0000313" key="3">
    <source>
        <dbReference type="EMBL" id="KAF6093065.1"/>
    </source>
</evidence>
<evidence type="ECO:0000256" key="1">
    <source>
        <dbReference type="SAM" id="Coils"/>
    </source>
</evidence>
<sequence length="726" mass="82372">MATSATSPSSPLRAEDLLSDSSEAPGLNQVSSEVTSQLYASLHLSRQAEATARAQLYLPSTSLPPHEGLDSLAQELSRSLSVGLENNLKKKVKEDGSKHIFEMESVRGQLQSMLQTSRDAAYRDPLTPGVGSERREEDSFDSESTATLLNTRPLQDLSPSSSAQALEELFPRYTSLRPGPPLNPPDFQGLRDALDSEHTRRKHCERHIQSLQTRVLELQQQLAVAVNADRKKDIMIEQLDKTLARVVEGWNQHEAERTEVLRGLQEERQAAELTRSKQQETVTRLEQSLSEAMEALNREKEAARLQHREREMLEEERQALTLRLELEQQQCRALQEERDEARAGQLSEHRQLETLQVVLEEERQTWTQQERQFKERYQALQEEDQAQLEREKGNTQREAQAAREAQQQLASLQSEVRQLEGELDIARRERDALQLEMSLVQARYESQRIQLESELAVQLEQRVTERLAQAQESSLRQAASLREHHRKQLQDLNGQHQQELSTQLAQFKVEMAEREERQQQVAQDYELRLAREQARVRDLQSRNQQLEEQRAELVERLQAMLQAHWEEANRLLSTSALPPNPPVPTTSPCSPGPHKPEKGERRVWNMPPMAVALKPVLQQSREARDELAGVPPVLCSPSSDLSLLLDPTFQSQHSFQALEPKPDLTESSGLMAAEGIMSPEGTQTPAWVSSPGKRLPPRLSLAALPQFLGVKNLRHARKVGTLPLVA</sequence>
<dbReference type="InterPro" id="IPR038923">
    <property type="entry name" value="Centrobin"/>
</dbReference>
<dbReference type="PANTHER" id="PTHR34439">
    <property type="entry name" value="CENTROBIN"/>
    <property type="match status" value="1"/>
</dbReference>
<dbReference type="GO" id="GO:0005813">
    <property type="term" value="C:centrosome"/>
    <property type="evidence" value="ECO:0007669"/>
    <property type="project" value="TreeGrafter"/>
</dbReference>
<dbReference type="PANTHER" id="PTHR34439:SF1">
    <property type="entry name" value="CENTROBIN"/>
    <property type="match status" value="1"/>
</dbReference>
<feature type="region of interest" description="Disordered" evidence="2">
    <location>
        <begin position="383"/>
        <end position="407"/>
    </location>
</feature>
<dbReference type="GO" id="GO:1902410">
    <property type="term" value="P:mitotic cytokinetic process"/>
    <property type="evidence" value="ECO:0007669"/>
    <property type="project" value="TreeGrafter"/>
</dbReference>
<feature type="coiled-coil region" evidence="1">
    <location>
        <begin position="475"/>
        <end position="563"/>
    </location>
</feature>
<keyword evidence="1" id="KW-0175">Coiled coil</keyword>
<name>A0A833ZKJ8_9CHIR</name>
<dbReference type="AlphaFoldDB" id="A0A833ZKJ8"/>
<dbReference type="GO" id="GO:0005814">
    <property type="term" value="C:centriole"/>
    <property type="evidence" value="ECO:0007669"/>
    <property type="project" value="TreeGrafter"/>
</dbReference>
<protein>
    <submittedName>
        <fullName evidence="3">Centrobin, centriole duplication and spindle assembly protein</fullName>
    </submittedName>
</protein>
<accession>A0A833ZKJ8</accession>
<feature type="region of interest" description="Disordered" evidence="2">
    <location>
        <begin position="575"/>
        <end position="601"/>
    </location>
</feature>
<feature type="compositionally biased region" description="Polar residues" evidence="2">
    <location>
        <begin position="145"/>
        <end position="161"/>
    </location>
</feature>
<dbReference type="EMBL" id="JABVXQ010000008">
    <property type="protein sequence ID" value="KAF6093065.1"/>
    <property type="molecule type" value="Genomic_DNA"/>
</dbReference>
<evidence type="ECO:0000256" key="2">
    <source>
        <dbReference type="SAM" id="MobiDB-lite"/>
    </source>
</evidence>
<organism evidence="3 4">
    <name type="scientific">Phyllostomus discolor</name>
    <name type="common">pale spear-nosed bat</name>
    <dbReference type="NCBI Taxonomy" id="89673"/>
    <lineage>
        <taxon>Eukaryota</taxon>
        <taxon>Metazoa</taxon>
        <taxon>Chordata</taxon>
        <taxon>Craniata</taxon>
        <taxon>Vertebrata</taxon>
        <taxon>Euteleostomi</taxon>
        <taxon>Mammalia</taxon>
        <taxon>Eutheria</taxon>
        <taxon>Laurasiatheria</taxon>
        <taxon>Chiroptera</taxon>
        <taxon>Yangochiroptera</taxon>
        <taxon>Phyllostomidae</taxon>
        <taxon>Phyllostominae</taxon>
        <taxon>Phyllostomus</taxon>
    </lineage>
</organism>
<dbReference type="GO" id="GO:0007099">
    <property type="term" value="P:centriole replication"/>
    <property type="evidence" value="ECO:0007669"/>
    <property type="project" value="InterPro"/>
</dbReference>
<proteinExistence type="predicted"/>
<feature type="region of interest" description="Disordered" evidence="2">
    <location>
        <begin position="1"/>
        <end position="29"/>
    </location>
</feature>